<organism evidence="2 3">
    <name type="scientific">Forsythia ovata</name>
    <dbReference type="NCBI Taxonomy" id="205694"/>
    <lineage>
        <taxon>Eukaryota</taxon>
        <taxon>Viridiplantae</taxon>
        <taxon>Streptophyta</taxon>
        <taxon>Embryophyta</taxon>
        <taxon>Tracheophyta</taxon>
        <taxon>Spermatophyta</taxon>
        <taxon>Magnoliopsida</taxon>
        <taxon>eudicotyledons</taxon>
        <taxon>Gunneridae</taxon>
        <taxon>Pentapetalae</taxon>
        <taxon>asterids</taxon>
        <taxon>lamiids</taxon>
        <taxon>Lamiales</taxon>
        <taxon>Oleaceae</taxon>
        <taxon>Forsythieae</taxon>
        <taxon>Forsythia</taxon>
    </lineage>
</organism>
<name>A0ABD1TLV3_9LAMI</name>
<feature type="compositionally biased region" description="Polar residues" evidence="1">
    <location>
        <begin position="470"/>
        <end position="487"/>
    </location>
</feature>
<accession>A0ABD1TLV3</accession>
<feature type="compositionally biased region" description="Polar residues" evidence="1">
    <location>
        <begin position="319"/>
        <end position="337"/>
    </location>
</feature>
<sequence>MERSEPTLVPEWLKNGGSLSGGSTTSHSDAHAASNLARNKSFMHSNGHDSGRSSASDRPTSSYFHRSSNSNISGRLRSYSSFGRNQRDRDRDRDIYDSRDKAKPVFGDYRHRDFSDVFENIFPNKFERDGLRRSQSMISGKRGETGPKKVVTDLSSASRNNNGLLTEGSPVGSANKAAFEKDFPSLGAEERPATPEVGRVPSPVLSTAIQSLPIGSSSVIGGEKWTSALAEVPVLVGSDGIGISSLQQSSSSNSSSGALGTSSGLNMAETVAQCPTLTQTTTQSSAGTPRLEELAIKQSRQLIPVTQSMPKTLVLNSSDKQKTKVGQQHTLASSLPVSHSPRGVPEKSDLSKTSNVGKLHVLKPVRERNGVSPSAKDNLSPTSGSRILNSPFVVAPSGSGSAANRGPPNIPVLHGANRKPVLTVSEKKSTSQAQSRSEFFNLVRKKSLANSSPVPDRSMANPSPVHDPSMENSSNVPNHNSPASPSVSDKLGEVQEVVASNTPHAGDASSSVGLSEGHLSVERGDLTCNSDACNGQKDVSNGKESLSLDPIFPEEEEAAFLRSMGWEENADEGGLTEEEISAFYRDITNKYINPRPSLKILRVQPKFLLPLDSQIGTGDGISSGLSSSDTNLES</sequence>
<evidence type="ECO:0000313" key="3">
    <source>
        <dbReference type="Proteomes" id="UP001604277"/>
    </source>
</evidence>
<feature type="compositionally biased region" description="Basic and acidic residues" evidence="1">
    <location>
        <begin position="85"/>
        <end position="102"/>
    </location>
</feature>
<feature type="region of interest" description="Disordered" evidence="1">
    <location>
        <begin position="1"/>
        <end position="102"/>
    </location>
</feature>
<proteinExistence type="predicted"/>
<keyword evidence="3" id="KW-1185">Reference proteome</keyword>
<feature type="compositionally biased region" description="Low complexity" evidence="1">
    <location>
        <begin position="620"/>
        <end position="634"/>
    </location>
</feature>
<feature type="region of interest" description="Disordered" evidence="1">
    <location>
        <begin position="614"/>
        <end position="634"/>
    </location>
</feature>
<feature type="compositionally biased region" description="Polar residues" evidence="1">
    <location>
        <begin position="371"/>
        <end position="388"/>
    </location>
</feature>
<feature type="region of interest" description="Disordered" evidence="1">
    <location>
        <begin position="319"/>
        <end position="418"/>
    </location>
</feature>
<dbReference type="AlphaFoldDB" id="A0ABD1TLV3"/>
<evidence type="ECO:0000313" key="2">
    <source>
        <dbReference type="EMBL" id="KAL2513715.1"/>
    </source>
</evidence>
<reference evidence="3" key="1">
    <citation type="submission" date="2024-07" db="EMBL/GenBank/DDBJ databases">
        <title>Two chromosome-level genome assemblies of Korean endemic species Abeliophyllum distichum and Forsythia ovata (Oleaceae).</title>
        <authorList>
            <person name="Jang H."/>
        </authorList>
    </citation>
    <scope>NUCLEOTIDE SEQUENCE [LARGE SCALE GENOMIC DNA]</scope>
</reference>
<comment type="caution">
    <text evidence="2">The sequence shown here is derived from an EMBL/GenBank/DDBJ whole genome shotgun (WGS) entry which is preliminary data.</text>
</comment>
<dbReference type="PANTHER" id="PTHR34112:SF13">
    <property type="entry name" value="OS04G0448200 PROTEIN"/>
    <property type="match status" value="1"/>
</dbReference>
<dbReference type="EMBL" id="JBFOLJ010000008">
    <property type="protein sequence ID" value="KAL2513715.1"/>
    <property type="molecule type" value="Genomic_DNA"/>
</dbReference>
<evidence type="ECO:0000256" key="1">
    <source>
        <dbReference type="SAM" id="MobiDB-lite"/>
    </source>
</evidence>
<gene>
    <name evidence="2" type="ORF">Fot_27686</name>
</gene>
<dbReference type="PANTHER" id="PTHR34112">
    <property type="entry name" value="C-JUN-AMINO-TERMINAL KINASE-INTERACTING PROTEIN"/>
    <property type="match status" value="1"/>
</dbReference>
<feature type="compositionally biased region" description="Low complexity" evidence="1">
    <location>
        <begin position="21"/>
        <end position="34"/>
    </location>
</feature>
<protein>
    <recommendedName>
        <fullName evidence="4">Mediator of RNA polymerase II transcription subunit 1</fullName>
    </recommendedName>
</protein>
<feature type="region of interest" description="Disordered" evidence="1">
    <location>
        <begin position="449"/>
        <end position="488"/>
    </location>
</feature>
<dbReference type="Proteomes" id="UP001604277">
    <property type="component" value="Unassembled WGS sequence"/>
</dbReference>
<feature type="compositionally biased region" description="Polar residues" evidence="1">
    <location>
        <begin position="52"/>
        <end position="83"/>
    </location>
</feature>
<evidence type="ECO:0008006" key="4">
    <source>
        <dbReference type="Google" id="ProtNLM"/>
    </source>
</evidence>